<evidence type="ECO:0000256" key="1">
    <source>
        <dbReference type="ARBA" id="ARBA00022741"/>
    </source>
</evidence>
<dbReference type="SUPFAM" id="SSF52540">
    <property type="entry name" value="P-loop containing nucleoside triphosphate hydrolases"/>
    <property type="match status" value="1"/>
</dbReference>
<dbReference type="EMBL" id="UYYF01000074">
    <property type="protein sequence ID" value="VDM95962.1"/>
    <property type="molecule type" value="Genomic_DNA"/>
</dbReference>
<evidence type="ECO:0000313" key="7">
    <source>
        <dbReference type="WBParaSite" id="TCLT_0000082501-mRNA-1"/>
    </source>
</evidence>
<sequence length="301" mass="34687">MPLMVVCGNPSSGKSTVTKYFCQYMKSKRTQEVVVISDSNNGSFSRTVYNDSRLERDHRAVLKSEVQRLLSSNCLVICDSLNYIKGFRYELFCMAKFVRTTFCVLYCEANEDICQQLNLKKDEIERYASDQITQLVVRFEKPITANRWDSPLFTIKIKVNDEIHEMLNNNSEHFLDVCGPKGEHLALEDICFWLFEGKKLKANESTRTTPLMPADFLHTLDRVTQEIVGSVLEQQHFARPGDTFIVPNCATDDGKVLFIRQRSFAELSSLRRQFITSMKMHPIKSVPKCAMLFVDYLNTNQ</sequence>
<dbReference type="InterPro" id="IPR027417">
    <property type="entry name" value="P-loop_NTPase"/>
</dbReference>
<protein>
    <recommendedName>
        <fullName evidence="4">Protein KTI12 homolog</fullName>
    </recommendedName>
</protein>
<accession>A0A0N5CL47</accession>
<dbReference type="STRING" id="103827.A0A0N5CL47"/>
<evidence type="ECO:0000256" key="3">
    <source>
        <dbReference type="ARBA" id="ARBA00025768"/>
    </source>
</evidence>
<evidence type="ECO:0000256" key="2">
    <source>
        <dbReference type="ARBA" id="ARBA00022840"/>
    </source>
</evidence>
<evidence type="ECO:0000256" key="4">
    <source>
        <dbReference type="ARBA" id="ARBA00026170"/>
    </source>
</evidence>
<reference evidence="5 6" key="2">
    <citation type="submission" date="2018-11" db="EMBL/GenBank/DDBJ databases">
        <authorList>
            <consortium name="Pathogen Informatics"/>
        </authorList>
    </citation>
    <scope>NUCLEOTIDE SEQUENCE [LARGE SCALE GENOMIC DNA]</scope>
</reference>
<dbReference type="GO" id="GO:0005524">
    <property type="term" value="F:ATP binding"/>
    <property type="evidence" value="ECO:0007669"/>
    <property type="project" value="UniProtKB-KW"/>
</dbReference>
<name>A0A0N5CL47_THECL</name>
<gene>
    <name evidence="5" type="ORF">TCLT_LOCUS826</name>
</gene>
<keyword evidence="1" id="KW-0547">Nucleotide-binding</keyword>
<evidence type="ECO:0000313" key="6">
    <source>
        <dbReference type="Proteomes" id="UP000276776"/>
    </source>
</evidence>
<proteinExistence type="inferred from homology"/>
<dbReference type="WBParaSite" id="TCLT_0000082501-mRNA-1">
    <property type="protein sequence ID" value="TCLT_0000082501-mRNA-1"/>
    <property type="gene ID" value="TCLT_0000082501"/>
</dbReference>
<organism evidence="7">
    <name type="scientific">Thelazia callipaeda</name>
    <name type="common">Oriental eyeworm</name>
    <name type="synonym">Parasitic nematode</name>
    <dbReference type="NCBI Taxonomy" id="103827"/>
    <lineage>
        <taxon>Eukaryota</taxon>
        <taxon>Metazoa</taxon>
        <taxon>Ecdysozoa</taxon>
        <taxon>Nematoda</taxon>
        <taxon>Chromadorea</taxon>
        <taxon>Rhabditida</taxon>
        <taxon>Spirurina</taxon>
        <taxon>Spiruromorpha</taxon>
        <taxon>Thelazioidea</taxon>
        <taxon>Thelaziidae</taxon>
        <taxon>Thelazia</taxon>
    </lineage>
</organism>
<dbReference type="OrthoDB" id="9972657at2759"/>
<dbReference type="OMA" id="THSRWDK"/>
<comment type="similarity">
    <text evidence="3">Belongs to the KTI12 family.</text>
</comment>
<dbReference type="Gene3D" id="3.40.50.300">
    <property type="entry name" value="P-loop containing nucleotide triphosphate hydrolases"/>
    <property type="match status" value="1"/>
</dbReference>
<dbReference type="InterPro" id="IPR013641">
    <property type="entry name" value="KTI12/PSTK"/>
</dbReference>
<dbReference type="PANTHER" id="PTHR12435">
    <property type="match status" value="1"/>
</dbReference>
<dbReference type="Pfam" id="PF08433">
    <property type="entry name" value="KTI12"/>
    <property type="match status" value="1"/>
</dbReference>
<reference evidence="7" key="1">
    <citation type="submission" date="2017-02" db="UniProtKB">
        <authorList>
            <consortium name="WormBaseParasite"/>
        </authorList>
    </citation>
    <scope>IDENTIFICATION</scope>
</reference>
<dbReference type="Proteomes" id="UP000276776">
    <property type="component" value="Unassembled WGS sequence"/>
</dbReference>
<evidence type="ECO:0000313" key="5">
    <source>
        <dbReference type="EMBL" id="VDM95962.1"/>
    </source>
</evidence>
<keyword evidence="6" id="KW-1185">Reference proteome</keyword>
<keyword evidence="2" id="KW-0067">ATP-binding</keyword>
<dbReference type="AlphaFoldDB" id="A0A0N5CL47"/>